<dbReference type="PANTHER" id="PTHR43498">
    <property type="entry name" value="FERREDOXIN:COB-COM HETERODISULFIDE REDUCTASE SUBUNIT A"/>
    <property type="match status" value="1"/>
</dbReference>
<dbReference type="SUPFAM" id="SSF51905">
    <property type="entry name" value="FAD/NAD(P)-binding domain"/>
    <property type="match status" value="2"/>
</dbReference>
<comment type="caution">
    <text evidence="6">The sequence shown here is derived from an EMBL/GenBank/DDBJ whole genome shotgun (WGS) entry which is preliminary data.</text>
</comment>
<keyword evidence="7" id="KW-1185">Reference proteome</keyword>
<sequence length="964" mass="104796">MTDTDLVVIGGGFAGCLAAIRAVDAGLRVVLAEKREYPGREFAAFNHTFVDLEGEERFHRECPQWLARLFSMRDDQEVMVPDGLTRQWLIEALEASGVTVLYSAMATGLTQDDKGVTGVLLATPLGVMHLPTSRVVDATERHNLCRIVAGKPYASGTVRVDAVFEMENIQGLSAGFEAVEEKLSLIRGSLRIHPTIRKDTTVIEFSYMEKAGKPFAARSGLETRRIARSGEVAAALREQIPGFENASLSHHAYDALLSGEPIDPPEITGLMAVHSLRWRFSLGDVAQSWEQAGAVAKWACQDAVDRRGVERLRIGAAVIPFDRTALAIYEDDGLKVELSRFDVSVIQHQLFAFEADICVVGSGSGGGMAMLAAAESGKSVAVIEVNTLMGGTHTVGRVTGYYDGYRSGMNDSVGEKAKAFVQPTGKHEGHGGIPHASYLNDRVVQLGVQVFTASFACGALMEGTRLTGVVAANEDGLFGIRAHVTIDATGHADMVAFAGGDYEIGDPETGMVQSYSMWGAELYPVQNHFMHRFLRDPGICHPDLYSERLRAIRDGHLGNSSFHISPMVTVRESRRIVGEHYLTVRDLLDDRVYDDVIAVACTRADSHAYTSSPLARLGGLGAGKEIKVRIPLGCYIPKGIEGLFVAAKALSGERDATSFCRMNADVKNAGYAIGLAAAMAVDNRSDVRNIDLPALQSTLKTLGILPEWAFAAPVLPDIDQLANKCSLEDEEALIALLRRPGHDALPVLERLYQEGKRGYVAHALAWFGSDLGGEQLAALLTDAIEQGQHRVLPNLNMNFALFRWGHHYGDDYTLVNRLIVLAGRSGHEATIGPLARLIADTEGFGDQHPGIAPYYTLREDIPRYPFFTRLLNIAYAAAEKTDQRLAPAMDMLLSRPGVTGYVTELHSAGHPQFMLAHAEISLARAAARCGSSVGLKALSAYLNDTHSFFRRTARRELGFALRQE</sequence>
<evidence type="ECO:0000256" key="1">
    <source>
        <dbReference type="ARBA" id="ARBA00022485"/>
    </source>
</evidence>
<keyword evidence="5" id="KW-0411">Iron-sulfur</keyword>
<dbReference type="EMBL" id="JAOQIO010000067">
    <property type="protein sequence ID" value="MCU6793776.1"/>
    <property type="molecule type" value="Genomic_DNA"/>
</dbReference>
<keyword evidence="4" id="KW-0408">Iron</keyword>
<evidence type="ECO:0000256" key="5">
    <source>
        <dbReference type="ARBA" id="ARBA00023014"/>
    </source>
</evidence>
<gene>
    <name evidence="6" type="ORF">OB236_16850</name>
</gene>
<dbReference type="RefSeq" id="WP_262685009.1">
    <property type="nucleotide sequence ID" value="NZ_JAOQIO010000067.1"/>
</dbReference>
<reference evidence="6 7" key="1">
    <citation type="submission" date="2022-09" db="EMBL/GenBank/DDBJ databases">
        <authorList>
            <person name="Han X.L."/>
            <person name="Wang Q."/>
            <person name="Lu T."/>
        </authorList>
    </citation>
    <scope>NUCLEOTIDE SEQUENCE [LARGE SCALE GENOMIC DNA]</scope>
    <source>
        <strain evidence="6 7">WQ 127069</strain>
    </source>
</reference>
<protein>
    <submittedName>
        <fullName evidence="6">FAD-dependent oxidoreductase</fullName>
    </submittedName>
</protein>
<name>A0ABT2UI18_9BACL</name>
<dbReference type="Proteomes" id="UP001652445">
    <property type="component" value="Unassembled WGS sequence"/>
</dbReference>
<dbReference type="Gene3D" id="3.50.50.60">
    <property type="entry name" value="FAD/NAD(P)-binding domain"/>
    <property type="match status" value="2"/>
</dbReference>
<keyword evidence="1" id="KW-0004">4Fe-4S</keyword>
<evidence type="ECO:0000313" key="6">
    <source>
        <dbReference type="EMBL" id="MCU6793776.1"/>
    </source>
</evidence>
<dbReference type="Pfam" id="PF12831">
    <property type="entry name" value="FAD_oxidored"/>
    <property type="match status" value="3"/>
</dbReference>
<organism evidence="6 7">
    <name type="scientific">Paenibacillus baimaensis</name>
    <dbReference type="NCBI Taxonomy" id="2982185"/>
    <lineage>
        <taxon>Bacteria</taxon>
        <taxon>Bacillati</taxon>
        <taxon>Bacillota</taxon>
        <taxon>Bacilli</taxon>
        <taxon>Bacillales</taxon>
        <taxon>Paenibacillaceae</taxon>
        <taxon>Paenibacillus</taxon>
    </lineage>
</organism>
<dbReference type="InterPro" id="IPR039650">
    <property type="entry name" value="HdrA-like"/>
</dbReference>
<keyword evidence="2" id="KW-0479">Metal-binding</keyword>
<evidence type="ECO:0000256" key="3">
    <source>
        <dbReference type="ARBA" id="ARBA00023002"/>
    </source>
</evidence>
<keyword evidence="3" id="KW-0560">Oxidoreductase</keyword>
<proteinExistence type="predicted"/>
<evidence type="ECO:0000313" key="7">
    <source>
        <dbReference type="Proteomes" id="UP001652445"/>
    </source>
</evidence>
<accession>A0ABT2UI18</accession>
<dbReference type="PANTHER" id="PTHR43498:SF1">
    <property type="entry name" value="COB--COM HETERODISULFIDE REDUCTASE IRON-SULFUR SUBUNIT A"/>
    <property type="match status" value="1"/>
</dbReference>
<dbReference type="InterPro" id="IPR036188">
    <property type="entry name" value="FAD/NAD-bd_sf"/>
</dbReference>
<evidence type="ECO:0000256" key="4">
    <source>
        <dbReference type="ARBA" id="ARBA00023004"/>
    </source>
</evidence>
<evidence type="ECO:0000256" key="2">
    <source>
        <dbReference type="ARBA" id="ARBA00022723"/>
    </source>
</evidence>